<protein>
    <submittedName>
        <fullName evidence="3">DAK2 domain fusion protein YloV</fullName>
    </submittedName>
</protein>
<feature type="region of interest" description="Disordered" evidence="1">
    <location>
        <begin position="214"/>
        <end position="236"/>
    </location>
</feature>
<dbReference type="EMBL" id="JADOUE010000001">
    <property type="protein sequence ID" value="MBG6121459.1"/>
    <property type="molecule type" value="Genomic_DNA"/>
</dbReference>
<dbReference type="Pfam" id="PF21645">
    <property type="entry name" value="FakA-like_M"/>
    <property type="match status" value="1"/>
</dbReference>
<feature type="compositionally biased region" description="Basic and acidic residues" evidence="1">
    <location>
        <begin position="216"/>
        <end position="232"/>
    </location>
</feature>
<dbReference type="SMART" id="SM01121">
    <property type="entry name" value="Dak1_2"/>
    <property type="match status" value="1"/>
</dbReference>
<name>A0A931DYP3_9CORY</name>
<dbReference type="Pfam" id="PF13684">
    <property type="entry name" value="FakA-like_C"/>
    <property type="match status" value="1"/>
</dbReference>
<dbReference type="Gene3D" id="1.25.40.340">
    <property type="match status" value="1"/>
</dbReference>
<reference evidence="3" key="1">
    <citation type="submission" date="2020-11" db="EMBL/GenBank/DDBJ databases">
        <title>Sequencing the genomes of 1000 actinobacteria strains.</title>
        <authorList>
            <person name="Klenk H.-P."/>
        </authorList>
    </citation>
    <scope>NUCLEOTIDE SEQUENCE</scope>
    <source>
        <strain evidence="3">DSM 45632</strain>
    </source>
</reference>
<organism evidence="3 4">
    <name type="scientific">Corynebacterium aquatimens</name>
    <dbReference type="NCBI Taxonomy" id="1190508"/>
    <lineage>
        <taxon>Bacteria</taxon>
        <taxon>Bacillati</taxon>
        <taxon>Actinomycetota</taxon>
        <taxon>Actinomycetes</taxon>
        <taxon>Mycobacteriales</taxon>
        <taxon>Corynebacteriaceae</taxon>
        <taxon>Corynebacterium</taxon>
    </lineage>
</organism>
<accession>A0A931DYP3</accession>
<evidence type="ECO:0000256" key="1">
    <source>
        <dbReference type="SAM" id="MobiDB-lite"/>
    </source>
</evidence>
<dbReference type="InterPro" id="IPR033470">
    <property type="entry name" value="FakA-like_C"/>
</dbReference>
<comment type="caution">
    <text evidence="3">The sequence shown here is derived from an EMBL/GenBank/DDBJ whole genome shotgun (WGS) entry which is preliminary data.</text>
</comment>
<gene>
    <name evidence="3" type="ORF">IW254_000428</name>
</gene>
<dbReference type="InterPro" id="IPR048394">
    <property type="entry name" value="FakA-like_M"/>
</dbReference>
<dbReference type="Pfam" id="PF02734">
    <property type="entry name" value="Dak2"/>
    <property type="match status" value="1"/>
</dbReference>
<dbReference type="GO" id="GO:0004371">
    <property type="term" value="F:glycerone kinase activity"/>
    <property type="evidence" value="ECO:0007669"/>
    <property type="project" value="InterPro"/>
</dbReference>
<dbReference type="GO" id="GO:0006071">
    <property type="term" value="P:glycerol metabolic process"/>
    <property type="evidence" value="ECO:0007669"/>
    <property type="project" value="InterPro"/>
</dbReference>
<dbReference type="PROSITE" id="PS51480">
    <property type="entry name" value="DHAL"/>
    <property type="match status" value="1"/>
</dbReference>
<evidence type="ECO:0000259" key="2">
    <source>
        <dbReference type="PROSITE" id="PS51480"/>
    </source>
</evidence>
<dbReference type="SMART" id="SM01120">
    <property type="entry name" value="Dak2"/>
    <property type="match status" value="1"/>
</dbReference>
<dbReference type="PANTHER" id="PTHR33434:SF4">
    <property type="entry name" value="PHOSPHATASE PROTEIN"/>
    <property type="match status" value="1"/>
</dbReference>
<dbReference type="InterPro" id="IPR036117">
    <property type="entry name" value="DhaL_dom_sf"/>
</dbReference>
<evidence type="ECO:0000313" key="4">
    <source>
        <dbReference type="Proteomes" id="UP000658613"/>
    </source>
</evidence>
<keyword evidence="4" id="KW-1185">Reference proteome</keyword>
<dbReference type="InterPro" id="IPR004007">
    <property type="entry name" value="DhaL_dom"/>
</dbReference>
<dbReference type="PANTHER" id="PTHR33434">
    <property type="entry name" value="DEGV DOMAIN-CONTAINING PROTEIN DR_1986-RELATED"/>
    <property type="match status" value="1"/>
</dbReference>
<proteinExistence type="predicted"/>
<dbReference type="SUPFAM" id="SSF101473">
    <property type="entry name" value="DhaL-like"/>
    <property type="match status" value="1"/>
</dbReference>
<sequence>MTTPRTQLDGPALLSWARRAAALLDQHRVEINNLNVFPVPDSDTGSNMAHTMAAAVREADQRGLDTSSARADDVANALSVGSIKGARGNSGVVLSQVLRGLAQEAMTGDIDGETFVRALRTSVTFVERAIAVPVEGTIISVLRAAAVAVSDHDADTHAASLEELARIALDAASDALEKTPSQLAELREAGVVDAGGMGLVLLLRALNEVITGAEASSREASHDENVPHEEQGNAHTHGSAHWLEVMFYITGDVDELETQFAPLGESLVIARATDTEATVHIHSLDAGRVIETAMGLGALSNLRIEVLPPVIAEEPRESVQRLVIAVTPPGSVAELFEQAGAVCVPPGPLLADDVARAARMHQPREVIVLPSNELNADELDEIRATVISAVCGTTDSSATSTDNADSEAPQVEILSDVGLINGIAAIAVHDPDEPLAAAVASMREAAEEMVVAELDSTPTMAPHRDHVVDPDIVVTLEGERIAMGPTVPAAVYEGCRALMEQRNGELITLLVDPEDAYDIDPEIIRADTSADVVVYPADGLRHVGFIGVE</sequence>
<dbReference type="Proteomes" id="UP000658613">
    <property type="component" value="Unassembled WGS sequence"/>
</dbReference>
<dbReference type="InterPro" id="IPR050270">
    <property type="entry name" value="DegV_domain_contain"/>
</dbReference>
<evidence type="ECO:0000313" key="3">
    <source>
        <dbReference type="EMBL" id="MBG6121459.1"/>
    </source>
</evidence>
<feature type="domain" description="DhaL" evidence="2">
    <location>
        <begin position="11"/>
        <end position="208"/>
    </location>
</feature>
<dbReference type="RefSeq" id="WP_196824014.1">
    <property type="nucleotide sequence ID" value="NZ_CP046980.1"/>
</dbReference>
<dbReference type="AlphaFoldDB" id="A0A931DYP3"/>